<comment type="caution">
    <text evidence="5">The sequence shown here is derived from an EMBL/GenBank/DDBJ whole genome shotgun (WGS) entry which is preliminary data.</text>
</comment>
<dbReference type="SUPFAM" id="SSF46689">
    <property type="entry name" value="Homeodomain-like"/>
    <property type="match status" value="1"/>
</dbReference>
<dbReference type="SMART" id="SM00342">
    <property type="entry name" value="HTH_ARAC"/>
    <property type="match status" value="1"/>
</dbReference>
<dbReference type="AlphaFoldDB" id="A0A1V9FDS2"/>
<dbReference type="PANTHER" id="PTHR43280">
    <property type="entry name" value="ARAC-FAMILY TRANSCRIPTIONAL REGULATOR"/>
    <property type="match status" value="1"/>
</dbReference>
<accession>A0A1V9FDS2</accession>
<dbReference type="GO" id="GO:0003700">
    <property type="term" value="F:DNA-binding transcription factor activity"/>
    <property type="evidence" value="ECO:0007669"/>
    <property type="project" value="InterPro"/>
</dbReference>
<name>A0A1V9FDS2_9BACT</name>
<keyword evidence="2" id="KW-0238">DNA-binding</keyword>
<reference evidence="6" key="1">
    <citation type="submission" date="2016-04" db="EMBL/GenBank/DDBJ databases">
        <authorList>
            <person name="Chen L."/>
            <person name="Zhuang W."/>
            <person name="Wang G."/>
        </authorList>
    </citation>
    <scope>NUCLEOTIDE SEQUENCE [LARGE SCALE GENOMIC DNA]</scope>
    <source>
        <strain evidence="6">208</strain>
    </source>
</reference>
<evidence type="ECO:0000256" key="3">
    <source>
        <dbReference type="ARBA" id="ARBA00023163"/>
    </source>
</evidence>
<feature type="domain" description="HTH araC/xylS-type" evidence="4">
    <location>
        <begin position="198"/>
        <end position="303"/>
    </location>
</feature>
<sequence length="308" mass="35271">MGKRVIHNIRTISEYHKVMGLSKPEHPLVSVVNYGSITLPCKASMSFTFDFYTILLDKDFKGNMKYGQQSGDFEDGVLFFMAPGQVFEVELLSADPIDRSGLVLLIHPDFLWKTPLSKSIRQYEYFGYSVNEALFLSDKEQKSIQGIMEIMAQEYKNNIDKFSEPVILAQLELLLTYSDRFYQRQFITRKKSGHFILDRLESLLDEYFNKEHLSTKGIPTVQYIASSLNVSPGYLSSLLKLLTGKSTQHYIQDRVIDQVKDQLSTTDRTVSEIAYVLGFEHPQSLSRLFKAKTSLSPLEYKKQLGAPN</sequence>
<dbReference type="InterPro" id="IPR018060">
    <property type="entry name" value="HTH_AraC"/>
</dbReference>
<dbReference type="Proteomes" id="UP000192276">
    <property type="component" value="Unassembled WGS sequence"/>
</dbReference>
<organism evidence="5 6">
    <name type="scientific">Niastella populi</name>
    <dbReference type="NCBI Taxonomy" id="550983"/>
    <lineage>
        <taxon>Bacteria</taxon>
        <taxon>Pseudomonadati</taxon>
        <taxon>Bacteroidota</taxon>
        <taxon>Chitinophagia</taxon>
        <taxon>Chitinophagales</taxon>
        <taxon>Chitinophagaceae</taxon>
        <taxon>Niastella</taxon>
    </lineage>
</organism>
<evidence type="ECO:0000313" key="6">
    <source>
        <dbReference type="Proteomes" id="UP000192276"/>
    </source>
</evidence>
<dbReference type="STRING" id="550983.A4R26_04695"/>
<dbReference type="OrthoDB" id="643086at2"/>
<dbReference type="Pfam" id="PF12833">
    <property type="entry name" value="HTH_18"/>
    <property type="match status" value="1"/>
</dbReference>
<dbReference type="GO" id="GO:0043565">
    <property type="term" value="F:sequence-specific DNA binding"/>
    <property type="evidence" value="ECO:0007669"/>
    <property type="project" value="InterPro"/>
</dbReference>
<evidence type="ECO:0000259" key="4">
    <source>
        <dbReference type="PROSITE" id="PS01124"/>
    </source>
</evidence>
<dbReference type="PROSITE" id="PS01124">
    <property type="entry name" value="HTH_ARAC_FAMILY_2"/>
    <property type="match status" value="1"/>
</dbReference>
<proteinExistence type="predicted"/>
<evidence type="ECO:0000256" key="2">
    <source>
        <dbReference type="ARBA" id="ARBA00023125"/>
    </source>
</evidence>
<dbReference type="RefSeq" id="WP_081168579.1">
    <property type="nucleotide sequence ID" value="NZ_LWBP01000199.1"/>
</dbReference>
<evidence type="ECO:0000256" key="1">
    <source>
        <dbReference type="ARBA" id="ARBA00023015"/>
    </source>
</evidence>
<evidence type="ECO:0000313" key="5">
    <source>
        <dbReference type="EMBL" id="OQP56462.1"/>
    </source>
</evidence>
<keyword evidence="3" id="KW-0804">Transcription</keyword>
<protein>
    <submittedName>
        <fullName evidence="5">AraC family transcriptional regulator</fullName>
    </submittedName>
</protein>
<gene>
    <name evidence="5" type="ORF">A4R26_04695</name>
</gene>
<keyword evidence="1" id="KW-0805">Transcription regulation</keyword>
<keyword evidence="6" id="KW-1185">Reference proteome</keyword>
<dbReference type="PANTHER" id="PTHR43280:SF32">
    <property type="entry name" value="TRANSCRIPTIONAL REGULATORY PROTEIN"/>
    <property type="match status" value="1"/>
</dbReference>
<dbReference type="EMBL" id="LWBP01000199">
    <property type="protein sequence ID" value="OQP56462.1"/>
    <property type="molecule type" value="Genomic_DNA"/>
</dbReference>
<dbReference type="Gene3D" id="1.10.10.60">
    <property type="entry name" value="Homeodomain-like"/>
    <property type="match status" value="2"/>
</dbReference>
<dbReference type="InterPro" id="IPR009057">
    <property type="entry name" value="Homeodomain-like_sf"/>
</dbReference>